<dbReference type="RefSeq" id="WP_179785692.1">
    <property type="nucleotide sequence ID" value="NZ_BAAARR010000034.1"/>
</dbReference>
<proteinExistence type="predicted"/>
<dbReference type="Gene3D" id="3.40.50.300">
    <property type="entry name" value="P-loop containing nucleotide triphosphate hydrolases"/>
    <property type="match status" value="1"/>
</dbReference>
<dbReference type="InterPro" id="IPR027417">
    <property type="entry name" value="P-loop_NTPase"/>
</dbReference>
<reference evidence="1 2" key="1">
    <citation type="submission" date="2020-07" db="EMBL/GenBank/DDBJ databases">
        <title>Sequencing the genomes of 1000 actinobacteria strains.</title>
        <authorList>
            <person name="Klenk H.-P."/>
        </authorList>
    </citation>
    <scope>NUCLEOTIDE SEQUENCE [LARGE SCALE GENOMIC DNA]</scope>
    <source>
        <strain evidence="1 2">DSM 18448</strain>
    </source>
</reference>
<protein>
    <recommendedName>
        <fullName evidence="3">Shikimate kinase</fullName>
    </recommendedName>
</protein>
<gene>
    <name evidence="1" type="ORF">F4554_000307</name>
</gene>
<organism evidence="1 2">
    <name type="scientific">Actinopolymorpha rutila</name>
    <dbReference type="NCBI Taxonomy" id="446787"/>
    <lineage>
        <taxon>Bacteria</taxon>
        <taxon>Bacillati</taxon>
        <taxon>Actinomycetota</taxon>
        <taxon>Actinomycetes</taxon>
        <taxon>Propionibacteriales</taxon>
        <taxon>Actinopolymorphaceae</taxon>
        <taxon>Actinopolymorpha</taxon>
    </lineage>
</organism>
<name>A0A852ZD93_9ACTN</name>
<comment type="caution">
    <text evidence="1">The sequence shown here is derived from an EMBL/GenBank/DDBJ whole genome shotgun (WGS) entry which is preliminary data.</text>
</comment>
<accession>A0A852ZD93</accession>
<evidence type="ECO:0000313" key="1">
    <source>
        <dbReference type="EMBL" id="NYH87669.1"/>
    </source>
</evidence>
<dbReference type="EMBL" id="JACBZH010000001">
    <property type="protein sequence ID" value="NYH87669.1"/>
    <property type="molecule type" value="Genomic_DNA"/>
</dbReference>
<evidence type="ECO:0000313" key="2">
    <source>
        <dbReference type="Proteomes" id="UP000579605"/>
    </source>
</evidence>
<dbReference type="SUPFAM" id="SSF52540">
    <property type="entry name" value="P-loop containing nucleoside triphosphate hydrolases"/>
    <property type="match status" value="1"/>
</dbReference>
<sequence length="177" mass="19837">MNTTVLLTGPAGAGKSTVAALWASRGNSQRAFIDVDSLRLLIRAGVALPEHGWTQETQRQWNIGTDLCVAMAQIYEKHDVDCIIDVYAPPTSTPVEGFTDITAELDLRRIILFPSLAVCLERNRRRSRRPLVSDEDMRGNYEDFEWCLRQTAPDHVIDNSNLTLEETVDAIEAELHS</sequence>
<dbReference type="AlphaFoldDB" id="A0A852ZD93"/>
<dbReference type="Proteomes" id="UP000579605">
    <property type="component" value="Unassembled WGS sequence"/>
</dbReference>
<evidence type="ECO:0008006" key="3">
    <source>
        <dbReference type="Google" id="ProtNLM"/>
    </source>
</evidence>
<keyword evidence="2" id="KW-1185">Reference proteome</keyword>